<keyword evidence="1" id="KW-0472">Membrane</keyword>
<evidence type="ECO:0000256" key="1">
    <source>
        <dbReference type="SAM" id="Phobius"/>
    </source>
</evidence>
<protein>
    <submittedName>
        <fullName evidence="2">Uncharacterized protein</fullName>
    </submittedName>
</protein>
<keyword evidence="1" id="KW-0812">Transmembrane</keyword>
<feature type="transmembrane region" description="Helical" evidence="1">
    <location>
        <begin position="145"/>
        <end position="164"/>
    </location>
</feature>
<proteinExistence type="predicted"/>
<feature type="transmembrane region" description="Helical" evidence="1">
    <location>
        <begin position="103"/>
        <end position="130"/>
    </location>
</feature>
<comment type="caution">
    <text evidence="2">The sequence shown here is derived from an EMBL/GenBank/DDBJ whole genome shotgun (WGS) entry which is preliminary data.</text>
</comment>
<accession>A0A1Y2AS92</accession>
<organism evidence="2 3">
    <name type="scientific">Neocallimastix californiae</name>
    <dbReference type="NCBI Taxonomy" id="1754190"/>
    <lineage>
        <taxon>Eukaryota</taxon>
        <taxon>Fungi</taxon>
        <taxon>Fungi incertae sedis</taxon>
        <taxon>Chytridiomycota</taxon>
        <taxon>Chytridiomycota incertae sedis</taxon>
        <taxon>Neocallimastigomycetes</taxon>
        <taxon>Neocallimastigales</taxon>
        <taxon>Neocallimastigaceae</taxon>
        <taxon>Neocallimastix</taxon>
    </lineage>
</organism>
<sequence>MSVKREIVNICYNFCSIWMAIVGYCFLLVYVINGDKLMNATRTKKVSDAIDRNKGVYMFGKYLPLYGMILIEWGLGFVFELIYTRLAFKKVMSIFKFKRTNRVILQSAITCCMVGLMCPTITLYGAFIYYPYKDGFNFLTAISNWFKYMCYVFPYGFFVQLFIIQPFLRFAFKIFGTDEADAQKRKVSPIQNKTEADLINFAMEKIEYIKKNLITDITKLKANPNENDLKTYNDEYYNSTYFRSDELKTNVYIAKQYVSCEYSPYGYRIINNITKKTIEYDGEYKKVDDAATKV</sequence>
<feature type="transmembrane region" description="Helical" evidence="1">
    <location>
        <begin position="63"/>
        <end position="83"/>
    </location>
</feature>
<feature type="transmembrane region" description="Helical" evidence="1">
    <location>
        <begin position="12"/>
        <end position="32"/>
    </location>
</feature>
<reference evidence="2 3" key="1">
    <citation type="submission" date="2016-08" db="EMBL/GenBank/DDBJ databases">
        <title>A Parts List for Fungal Cellulosomes Revealed by Comparative Genomics.</title>
        <authorList>
            <consortium name="DOE Joint Genome Institute"/>
            <person name="Haitjema C.H."/>
            <person name="Gilmore S.P."/>
            <person name="Henske J.K."/>
            <person name="Solomon K.V."/>
            <person name="De Groot R."/>
            <person name="Kuo A."/>
            <person name="Mondo S.J."/>
            <person name="Salamov A.A."/>
            <person name="Labutti K."/>
            <person name="Zhao Z."/>
            <person name="Chiniquy J."/>
            <person name="Barry K."/>
            <person name="Brewer H.M."/>
            <person name="Purvine S.O."/>
            <person name="Wright A.T."/>
            <person name="Boxma B."/>
            <person name="Van Alen T."/>
            <person name="Hackstein J.H."/>
            <person name="Baker S.E."/>
            <person name="Grigoriev I.V."/>
            <person name="O'Malley M.A."/>
        </authorList>
    </citation>
    <scope>NUCLEOTIDE SEQUENCE [LARGE SCALE GENOMIC DNA]</scope>
    <source>
        <strain evidence="2 3">G1</strain>
    </source>
</reference>
<name>A0A1Y2AS92_9FUNG</name>
<dbReference type="EMBL" id="MCOG01000212">
    <property type="protein sequence ID" value="ORY25423.1"/>
    <property type="molecule type" value="Genomic_DNA"/>
</dbReference>
<evidence type="ECO:0000313" key="3">
    <source>
        <dbReference type="Proteomes" id="UP000193920"/>
    </source>
</evidence>
<keyword evidence="1" id="KW-1133">Transmembrane helix</keyword>
<dbReference type="Proteomes" id="UP000193920">
    <property type="component" value="Unassembled WGS sequence"/>
</dbReference>
<dbReference type="OrthoDB" id="2113780at2759"/>
<gene>
    <name evidence="2" type="ORF">LY90DRAFT_706337</name>
</gene>
<keyword evidence="3" id="KW-1185">Reference proteome</keyword>
<dbReference type="AlphaFoldDB" id="A0A1Y2AS92"/>
<evidence type="ECO:0000313" key="2">
    <source>
        <dbReference type="EMBL" id="ORY25423.1"/>
    </source>
</evidence>